<evidence type="ECO:0000256" key="1">
    <source>
        <dbReference type="ARBA" id="ARBA00022729"/>
    </source>
</evidence>
<evidence type="ECO:0000313" key="5">
    <source>
        <dbReference type="Proteomes" id="UP000612282"/>
    </source>
</evidence>
<gene>
    <name evidence="4" type="ORF">Aco03nite_049140</name>
</gene>
<sequence>MRWDLQDVIAVVGVVVPLVAFVWEFAIVRRKRLGYRVQMDTPAASPAHPTDSSVLAGLQKGAAEGDRGLNDPSFVVLRIENAGWTEIVSSDYLADDQHPTGIQVTFPGRRVIDAALGDVSQKELEVFFFADESGHVVTTRGYGISNQTRPGGVVRLPKVKLNPRAFYKVLVLLERMPGNTAEKFADPTFHADVSGRHNRWIDRLAKIQLDRTESHTFASRPALIGIGLLAAAVLAQSGLILFRDDVRPPMDCVSGSLTLHGSTAFRPAITEAAERYVELCRGSDARIPIDDRTFLGSLEGINQLETAGTDAVGDHLAFSDGTADASHAKLLPHPIAYGVYTLVAHKDVQVFNLSTTQIQKIFSGTPVNWSEMGGPDLPIKVIKRPPGSGTRTALEQRVLAGKLMPQETVTDCRAMGRDQFGICQAQTTRELLDLVGSIPGAIGYSEVRSAAAGKGVAGIRIDNQETTLDGVEKGRYPYWQTEFVYSYGELPPDSIGAAFLRFLRTQEGMDILRKAGNRPCAETPRMLTCEPK</sequence>
<dbReference type="PANTHER" id="PTHR30570:SF1">
    <property type="entry name" value="PHOSPHATE-BINDING PROTEIN PSTS"/>
    <property type="match status" value="1"/>
</dbReference>
<dbReference type="Gene3D" id="3.40.190.10">
    <property type="entry name" value="Periplasmic binding protein-like II"/>
    <property type="match status" value="2"/>
</dbReference>
<name>A0ABQ3XDH3_9ACTN</name>
<evidence type="ECO:0000259" key="3">
    <source>
        <dbReference type="Pfam" id="PF12849"/>
    </source>
</evidence>
<protein>
    <submittedName>
        <fullName evidence="4">Phosphate-binding protein</fullName>
    </submittedName>
</protein>
<dbReference type="PANTHER" id="PTHR30570">
    <property type="entry name" value="PERIPLASMIC PHOSPHATE BINDING COMPONENT OF PHOSPHATE ABC TRANSPORTER"/>
    <property type="match status" value="1"/>
</dbReference>
<dbReference type="Pfam" id="PF12849">
    <property type="entry name" value="PBP_like_2"/>
    <property type="match status" value="1"/>
</dbReference>
<reference evidence="4 5" key="1">
    <citation type="submission" date="2021-01" db="EMBL/GenBank/DDBJ databases">
        <title>Whole genome shotgun sequence of Actinoplanes couchii NBRC 106145.</title>
        <authorList>
            <person name="Komaki H."/>
            <person name="Tamura T."/>
        </authorList>
    </citation>
    <scope>NUCLEOTIDE SEQUENCE [LARGE SCALE GENOMIC DNA]</scope>
    <source>
        <strain evidence="4 5">NBRC 106145</strain>
    </source>
</reference>
<evidence type="ECO:0000256" key="2">
    <source>
        <dbReference type="SAM" id="Phobius"/>
    </source>
</evidence>
<dbReference type="RefSeq" id="WP_203798264.1">
    <property type="nucleotide sequence ID" value="NZ_BAAAQE010000061.1"/>
</dbReference>
<feature type="transmembrane region" description="Helical" evidence="2">
    <location>
        <begin position="6"/>
        <end position="28"/>
    </location>
</feature>
<evidence type="ECO:0000313" key="4">
    <source>
        <dbReference type="EMBL" id="GID56510.1"/>
    </source>
</evidence>
<proteinExistence type="predicted"/>
<keyword evidence="2" id="KW-0812">Transmembrane</keyword>
<dbReference type="InterPro" id="IPR024370">
    <property type="entry name" value="PBP_domain"/>
</dbReference>
<dbReference type="EMBL" id="BOMG01000058">
    <property type="protein sequence ID" value="GID56510.1"/>
    <property type="molecule type" value="Genomic_DNA"/>
</dbReference>
<keyword evidence="1" id="KW-0732">Signal</keyword>
<keyword evidence="2" id="KW-0472">Membrane</keyword>
<feature type="domain" description="PBP" evidence="3">
    <location>
        <begin position="252"/>
        <end position="503"/>
    </location>
</feature>
<dbReference type="Proteomes" id="UP000612282">
    <property type="component" value="Unassembled WGS sequence"/>
</dbReference>
<organism evidence="4 5">
    <name type="scientific">Actinoplanes couchii</name>
    <dbReference type="NCBI Taxonomy" id="403638"/>
    <lineage>
        <taxon>Bacteria</taxon>
        <taxon>Bacillati</taxon>
        <taxon>Actinomycetota</taxon>
        <taxon>Actinomycetes</taxon>
        <taxon>Micromonosporales</taxon>
        <taxon>Micromonosporaceae</taxon>
        <taxon>Actinoplanes</taxon>
    </lineage>
</organism>
<dbReference type="SUPFAM" id="SSF53850">
    <property type="entry name" value="Periplasmic binding protein-like II"/>
    <property type="match status" value="1"/>
</dbReference>
<feature type="transmembrane region" description="Helical" evidence="2">
    <location>
        <begin position="221"/>
        <end position="242"/>
    </location>
</feature>
<keyword evidence="5" id="KW-1185">Reference proteome</keyword>
<comment type="caution">
    <text evidence="4">The sequence shown here is derived from an EMBL/GenBank/DDBJ whole genome shotgun (WGS) entry which is preliminary data.</text>
</comment>
<dbReference type="InterPro" id="IPR050811">
    <property type="entry name" value="Phosphate_ABC_transporter"/>
</dbReference>
<accession>A0ABQ3XDH3</accession>
<keyword evidence="2" id="KW-1133">Transmembrane helix</keyword>